<comment type="subcellular location">
    <subcellularLocation>
        <location evidence="2">Cytoplasm</location>
    </subcellularLocation>
    <subcellularLocation>
        <location evidence="1">Golgi apparatus membrane</location>
        <topology evidence="1">Peripheral membrane protein</topology>
    </subcellularLocation>
</comment>
<dbReference type="SMART" id="SM00755">
    <property type="entry name" value="Grip"/>
    <property type="match status" value="1"/>
</dbReference>
<feature type="compositionally biased region" description="Low complexity" evidence="11">
    <location>
        <begin position="94"/>
        <end position="110"/>
    </location>
</feature>
<dbReference type="FunFam" id="1.10.220.60:FF:000005">
    <property type="entry name" value="GRIP and coiled-coil domain-containing protein 1"/>
    <property type="match status" value="1"/>
</dbReference>
<keyword evidence="6" id="KW-0472">Membrane</keyword>
<evidence type="ECO:0000256" key="8">
    <source>
        <dbReference type="ARBA" id="ARBA00073150"/>
    </source>
</evidence>
<dbReference type="Proteomes" id="UP000710432">
    <property type="component" value="Unassembled WGS sequence"/>
</dbReference>
<evidence type="ECO:0000256" key="2">
    <source>
        <dbReference type="ARBA" id="ARBA00004496"/>
    </source>
</evidence>
<gene>
    <name evidence="13" type="ORF">LTLLF_189885</name>
</gene>
<feature type="coiled-coil region" evidence="10">
    <location>
        <begin position="478"/>
        <end position="569"/>
    </location>
</feature>
<keyword evidence="4" id="KW-0333">Golgi apparatus</keyword>
<comment type="caution">
    <text evidence="13">The sequence shown here is derived from an EMBL/GenBank/DDBJ whole genome shotgun (WGS) entry which is preliminary data.</text>
</comment>
<evidence type="ECO:0000256" key="9">
    <source>
        <dbReference type="ARBA" id="ARBA00076300"/>
    </source>
</evidence>
<organism evidence="13 14">
    <name type="scientific">Microtus ochrogaster</name>
    <name type="common">Prairie vole</name>
    <dbReference type="NCBI Taxonomy" id="79684"/>
    <lineage>
        <taxon>Eukaryota</taxon>
        <taxon>Metazoa</taxon>
        <taxon>Chordata</taxon>
        <taxon>Craniata</taxon>
        <taxon>Vertebrata</taxon>
        <taxon>Euteleostomi</taxon>
        <taxon>Mammalia</taxon>
        <taxon>Eutheria</taxon>
        <taxon>Euarchontoglires</taxon>
        <taxon>Glires</taxon>
        <taxon>Rodentia</taxon>
        <taxon>Myomorpha</taxon>
        <taxon>Muroidea</taxon>
        <taxon>Cricetidae</taxon>
        <taxon>Arvicolinae</taxon>
        <taxon>Microtus</taxon>
    </lineage>
</organism>
<protein>
    <recommendedName>
        <fullName evidence="8">GRIP and coiled-coil domain-containing protein 1</fullName>
    </recommendedName>
    <alternativeName>
        <fullName evidence="9">Golgi coiled-coil protein 1</fullName>
    </alternativeName>
</protein>
<reference evidence="13" key="1">
    <citation type="submission" date="2020-03" db="EMBL/GenBank/DDBJ databases">
        <title>Studies in the Genomics of Life Span.</title>
        <authorList>
            <person name="Glass D."/>
        </authorList>
    </citation>
    <scope>NUCLEOTIDE SEQUENCE</scope>
    <source>
        <strain evidence="13">LTLLF</strain>
        <tissue evidence="13">Muscle</tissue>
    </source>
</reference>
<feature type="region of interest" description="Disordered" evidence="11">
    <location>
        <begin position="617"/>
        <end position="638"/>
    </location>
</feature>
<dbReference type="PANTHER" id="PTHR23157:SF25">
    <property type="entry name" value="GRIP AND COILED-COIL DOMAIN-CONTAINING PROTEIN 1"/>
    <property type="match status" value="1"/>
</dbReference>
<dbReference type="InterPro" id="IPR000237">
    <property type="entry name" value="GRIP_dom"/>
</dbReference>
<keyword evidence="5 10" id="KW-0175">Coiled coil</keyword>
<evidence type="ECO:0000313" key="13">
    <source>
        <dbReference type="EMBL" id="KAH0502901.1"/>
    </source>
</evidence>
<keyword evidence="3" id="KW-0963">Cytoplasm</keyword>
<evidence type="ECO:0000256" key="11">
    <source>
        <dbReference type="SAM" id="MobiDB-lite"/>
    </source>
</evidence>
<feature type="region of interest" description="Disordered" evidence="11">
    <location>
        <begin position="71"/>
        <end position="157"/>
    </location>
</feature>
<comment type="function">
    <text evidence="7">Probably involved in maintaining Golgi structure.</text>
</comment>
<dbReference type="InterPro" id="IPR051952">
    <property type="entry name" value="Golgi-autophagy_related"/>
</dbReference>
<proteinExistence type="predicted"/>
<dbReference type="Pfam" id="PF01465">
    <property type="entry name" value="GRIP"/>
    <property type="match status" value="1"/>
</dbReference>
<evidence type="ECO:0000313" key="14">
    <source>
        <dbReference type="Proteomes" id="UP000710432"/>
    </source>
</evidence>
<feature type="region of interest" description="Disordered" evidence="11">
    <location>
        <begin position="186"/>
        <end position="210"/>
    </location>
</feature>
<dbReference type="AlphaFoldDB" id="A0A8J6FZ77"/>
<dbReference type="GO" id="GO:0000139">
    <property type="term" value="C:Golgi membrane"/>
    <property type="evidence" value="ECO:0007669"/>
    <property type="project" value="UniProtKB-SubCell"/>
</dbReference>
<feature type="compositionally biased region" description="Basic and acidic residues" evidence="11">
    <location>
        <begin position="83"/>
        <end position="93"/>
    </location>
</feature>
<feature type="compositionally biased region" description="Low complexity" evidence="11">
    <location>
        <begin position="133"/>
        <end position="152"/>
    </location>
</feature>
<dbReference type="PROSITE" id="PS50913">
    <property type="entry name" value="GRIP"/>
    <property type="match status" value="1"/>
</dbReference>
<evidence type="ECO:0000256" key="6">
    <source>
        <dbReference type="ARBA" id="ARBA00023136"/>
    </source>
</evidence>
<evidence type="ECO:0000256" key="1">
    <source>
        <dbReference type="ARBA" id="ARBA00004395"/>
    </source>
</evidence>
<evidence type="ECO:0000256" key="7">
    <source>
        <dbReference type="ARBA" id="ARBA00055375"/>
    </source>
</evidence>
<evidence type="ECO:0000259" key="12">
    <source>
        <dbReference type="PROSITE" id="PS50913"/>
    </source>
</evidence>
<evidence type="ECO:0000256" key="3">
    <source>
        <dbReference type="ARBA" id="ARBA00022490"/>
    </source>
</evidence>
<dbReference type="PANTHER" id="PTHR23157">
    <property type="entry name" value="GRIP AND COILED-COIL DOMAIN-CONTAINING PROTEIN 1"/>
    <property type="match status" value="1"/>
</dbReference>
<feature type="domain" description="GRIP" evidence="12">
    <location>
        <begin position="716"/>
        <end position="766"/>
    </location>
</feature>
<feature type="coiled-coil region" evidence="10">
    <location>
        <begin position="663"/>
        <end position="697"/>
    </location>
</feature>
<name>A0A8J6FZ77_MICOH</name>
<dbReference type="EMBL" id="JAATJU010025695">
    <property type="protein sequence ID" value="KAH0502901.1"/>
    <property type="molecule type" value="Genomic_DNA"/>
</dbReference>
<dbReference type="Gene3D" id="1.10.220.60">
    <property type="entry name" value="GRIP domain"/>
    <property type="match status" value="1"/>
</dbReference>
<evidence type="ECO:0000256" key="5">
    <source>
        <dbReference type="ARBA" id="ARBA00023054"/>
    </source>
</evidence>
<evidence type="ECO:0000256" key="10">
    <source>
        <dbReference type="SAM" id="Coils"/>
    </source>
</evidence>
<feature type="coiled-coil region" evidence="10">
    <location>
        <begin position="14"/>
        <end position="55"/>
    </location>
</feature>
<sequence>MEKFGMNFGGGPSKKDLLETIETQKKQLLQYQARLKDVVRAYKSLLKEKEALEASIKVLSVSHEADVGLAGVQPPGLTLPESVDDRCSTHSEDSTGTATSLDTAASLTSTKGEFGVEEDRMARGPIPPKSEEASGSESGVSSSSGDGPSASSETDKKLHQLKTQLATLTSSLATVTQEKSRMEASYLADKKKMKQDLEDANKKAEEERDRLEGELKGLQEQVAETKARLITQQHDRAQEQSDHAVMLRELQKLLQEERTQRQDLELRLEETRESLAGRAYAADQIEGFELQTKQLTREVEELKGELQAIRDEKNRPDPRLQELQQEAVRLKSHFQAQLQQEMRKTALAEDQLRQQCQLEEQRVAALENQISEVSELLGTYEKAKQKDQLAIQKLKERILQLDLENKTLALAASSRPPLDSHGDESSMDVNVLKDKMEKLKRLLQVAARKSQVALDVEKLCDPEITPSSEAADGEKATALYYQQELKQLKEEFERYKMRAQVVLKSKNTKDGNLAKELEAAQEQLAELKEKYISLRLSCEELESQHQQEAEDWKQELARLQQLHRQELEHSQLDFRDRTLKLEEELHKQRDRALAVLAEKDLELEQLRSVALSSGLPGRRSPVGGLGGGGLGDPADTASSESLTQALQLAAANEPTFFLYAEQLARKEVEITSLRKQKHRLEVEAHQLQERLLEEGERHREEVGALQSHIEKNARDQSREGANLEYLKNIIYRFLTLPDSLGRQQTLTAILTILHFSPEEKQVIKQLPSGGSWWPSGKR</sequence>
<accession>A0A8J6FZ77</accession>
<evidence type="ECO:0000256" key="4">
    <source>
        <dbReference type="ARBA" id="ARBA00023034"/>
    </source>
</evidence>